<dbReference type="AlphaFoldDB" id="A0AAV1LID2"/>
<comment type="caution">
    <text evidence="1">The sequence shown here is derived from an EMBL/GenBank/DDBJ whole genome shotgun (WGS) entry which is preliminary data.</text>
</comment>
<evidence type="ECO:0000313" key="2">
    <source>
        <dbReference type="Proteomes" id="UP001314205"/>
    </source>
</evidence>
<gene>
    <name evidence="1" type="ORF">PARMNEM_LOCUS14742</name>
</gene>
<accession>A0AAV1LID2</accession>
<protein>
    <submittedName>
        <fullName evidence="1">Uncharacterized protein</fullName>
    </submittedName>
</protein>
<dbReference type="Proteomes" id="UP001314205">
    <property type="component" value="Unassembled WGS sequence"/>
</dbReference>
<dbReference type="EMBL" id="CAVLGL010000091">
    <property type="protein sequence ID" value="CAK1595235.1"/>
    <property type="molecule type" value="Genomic_DNA"/>
</dbReference>
<organism evidence="1 2">
    <name type="scientific">Parnassius mnemosyne</name>
    <name type="common">clouded apollo</name>
    <dbReference type="NCBI Taxonomy" id="213953"/>
    <lineage>
        <taxon>Eukaryota</taxon>
        <taxon>Metazoa</taxon>
        <taxon>Ecdysozoa</taxon>
        <taxon>Arthropoda</taxon>
        <taxon>Hexapoda</taxon>
        <taxon>Insecta</taxon>
        <taxon>Pterygota</taxon>
        <taxon>Neoptera</taxon>
        <taxon>Endopterygota</taxon>
        <taxon>Lepidoptera</taxon>
        <taxon>Glossata</taxon>
        <taxon>Ditrysia</taxon>
        <taxon>Papilionoidea</taxon>
        <taxon>Papilionidae</taxon>
        <taxon>Parnassiinae</taxon>
        <taxon>Parnassini</taxon>
        <taxon>Parnassius</taxon>
        <taxon>Driopa</taxon>
    </lineage>
</organism>
<proteinExistence type="predicted"/>
<evidence type="ECO:0000313" key="1">
    <source>
        <dbReference type="EMBL" id="CAK1595235.1"/>
    </source>
</evidence>
<reference evidence="1 2" key="1">
    <citation type="submission" date="2023-11" db="EMBL/GenBank/DDBJ databases">
        <authorList>
            <person name="Hedman E."/>
            <person name="Englund M."/>
            <person name="Stromberg M."/>
            <person name="Nyberg Akerstrom W."/>
            <person name="Nylinder S."/>
            <person name="Jareborg N."/>
            <person name="Kallberg Y."/>
            <person name="Kronander E."/>
        </authorList>
    </citation>
    <scope>NUCLEOTIDE SEQUENCE [LARGE SCALE GENOMIC DNA]</scope>
</reference>
<sequence>MTPDLEAAPNSSAEKYTKWHCQVRNCVERMNGYLKSTFSSLGIDRVLQQSRNKASQLIYDCPTLYNIMLHYRIPMKQPMDNLDVTSEKSNSLITSVDQTRLLTIARQKREGLINTYFN</sequence>
<keyword evidence="2" id="KW-1185">Reference proteome</keyword>
<name>A0AAV1LID2_9NEOP</name>